<dbReference type="InterPro" id="IPR036770">
    <property type="entry name" value="Ankyrin_rpt-contain_sf"/>
</dbReference>
<dbReference type="InterPro" id="IPR051165">
    <property type="entry name" value="Multifunctional_ANK_Repeat"/>
</dbReference>
<dbReference type="AlphaFoldDB" id="A0A2P6VPC4"/>
<reference evidence="4 5" key="1">
    <citation type="journal article" date="2018" name="Plant J.">
        <title>Genome sequences of Chlorella sorokiniana UTEX 1602 and Micractinium conductrix SAG 241.80: implications to maltose excretion by a green alga.</title>
        <authorList>
            <person name="Arriola M.B."/>
            <person name="Velmurugan N."/>
            <person name="Zhang Y."/>
            <person name="Plunkett M.H."/>
            <person name="Hondzo H."/>
            <person name="Barney B.M."/>
        </authorList>
    </citation>
    <scope>NUCLEOTIDE SEQUENCE [LARGE SCALE GENOMIC DNA]</scope>
    <source>
        <strain evidence="4 5">SAG 241.80</strain>
    </source>
</reference>
<name>A0A2P6VPC4_9CHLO</name>
<dbReference type="InterPro" id="IPR002110">
    <property type="entry name" value="Ankyrin_rpt"/>
</dbReference>
<keyword evidence="1" id="KW-0677">Repeat</keyword>
<sequence>MQRLLEHGADVNAQDEWGTSSLHLGAAKGHAAAVRLLLQHGAEVDACDSPGRTPLAAVSLWGAYTHMANPSILAFPSPHSAQGAYECAAALVAAGADVNAQDDMGLTPLARLSQTGMDEHAAATVRLLLAAGGDGCPALEAALHYENLAALEVLLSAGVGATALLAAKLELTRTRRLAADEALLLLRAGAGIERLPLHLKQFAIELAMRDCADRA</sequence>
<dbReference type="PANTHER" id="PTHR24123">
    <property type="entry name" value="ANKYRIN REPEAT-CONTAINING"/>
    <property type="match status" value="1"/>
</dbReference>
<dbReference type="Proteomes" id="UP000239649">
    <property type="component" value="Unassembled WGS sequence"/>
</dbReference>
<dbReference type="SMART" id="SM00248">
    <property type="entry name" value="ANK"/>
    <property type="match status" value="3"/>
</dbReference>
<feature type="repeat" description="ANK" evidence="3">
    <location>
        <begin position="17"/>
        <end position="49"/>
    </location>
</feature>
<feature type="repeat" description="ANK" evidence="3">
    <location>
        <begin position="1"/>
        <end position="16"/>
    </location>
</feature>
<evidence type="ECO:0000256" key="3">
    <source>
        <dbReference type="PROSITE-ProRule" id="PRU00023"/>
    </source>
</evidence>
<dbReference type="Gene3D" id="1.25.40.20">
    <property type="entry name" value="Ankyrin repeat-containing domain"/>
    <property type="match status" value="2"/>
</dbReference>
<dbReference type="SUPFAM" id="SSF48403">
    <property type="entry name" value="Ankyrin repeat"/>
    <property type="match status" value="1"/>
</dbReference>
<proteinExistence type="predicted"/>
<evidence type="ECO:0000313" key="5">
    <source>
        <dbReference type="Proteomes" id="UP000239649"/>
    </source>
</evidence>
<keyword evidence="2 3" id="KW-0040">ANK repeat</keyword>
<organism evidence="4 5">
    <name type="scientific">Micractinium conductrix</name>
    <dbReference type="NCBI Taxonomy" id="554055"/>
    <lineage>
        <taxon>Eukaryota</taxon>
        <taxon>Viridiplantae</taxon>
        <taxon>Chlorophyta</taxon>
        <taxon>core chlorophytes</taxon>
        <taxon>Trebouxiophyceae</taxon>
        <taxon>Chlorellales</taxon>
        <taxon>Chlorellaceae</taxon>
        <taxon>Chlorella clade</taxon>
        <taxon>Micractinium</taxon>
    </lineage>
</organism>
<dbReference type="Pfam" id="PF12796">
    <property type="entry name" value="Ank_2"/>
    <property type="match status" value="1"/>
</dbReference>
<evidence type="ECO:0000256" key="1">
    <source>
        <dbReference type="ARBA" id="ARBA00022737"/>
    </source>
</evidence>
<gene>
    <name evidence="4" type="ORF">C2E20_1554</name>
</gene>
<comment type="caution">
    <text evidence="4">The sequence shown here is derived from an EMBL/GenBank/DDBJ whole genome shotgun (WGS) entry which is preliminary data.</text>
</comment>
<dbReference type="STRING" id="554055.A0A2P6VPC4"/>
<dbReference type="PROSITE" id="PS50297">
    <property type="entry name" value="ANK_REP_REGION"/>
    <property type="match status" value="1"/>
</dbReference>
<accession>A0A2P6VPC4</accession>
<protein>
    <submittedName>
        <fullName evidence="4">Uncharacterized protein</fullName>
    </submittedName>
</protein>
<dbReference type="OrthoDB" id="2423701at2759"/>
<evidence type="ECO:0000256" key="2">
    <source>
        <dbReference type="ARBA" id="ARBA00023043"/>
    </source>
</evidence>
<evidence type="ECO:0000313" key="4">
    <source>
        <dbReference type="EMBL" id="PSC75948.1"/>
    </source>
</evidence>
<dbReference type="EMBL" id="LHPF02000002">
    <property type="protein sequence ID" value="PSC75948.1"/>
    <property type="molecule type" value="Genomic_DNA"/>
</dbReference>
<dbReference type="PROSITE" id="PS50088">
    <property type="entry name" value="ANK_REPEAT"/>
    <property type="match status" value="2"/>
</dbReference>
<keyword evidence="5" id="KW-1185">Reference proteome</keyword>
<dbReference type="PANTHER" id="PTHR24123:SF33">
    <property type="entry name" value="PROTEIN HOS4"/>
    <property type="match status" value="1"/>
</dbReference>